<proteinExistence type="predicted"/>
<comment type="caution">
    <text evidence="2">The sequence shown here is derived from an EMBL/GenBank/DDBJ whole genome shotgun (WGS) entry which is preliminary data.</text>
</comment>
<dbReference type="PANTHER" id="PTHR40265">
    <property type="entry name" value="BLL2707 PROTEIN"/>
    <property type="match status" value="1"/>
</dbReference>
<keyword evidence="3" id="KW-1185">Reference proteome</keyword>
<dbReference type="PANTHER" id="PTHR40265:SF1">
    <property type="entry name" value="GLYOXALASE-LIKE DOMAIN-CONTAINING PROTEIN"/>
    <property type="match status" value="1"/>
</dbReference>
<organism evidence="2 3">
    <name type="scientific">Splendidivirga corallicola</name>
    <dbReference type="NCBI Taxonomy" id="3051826"/>
    <lineage>
        <taxon>Bacteria</taxon>
        <taxon>Pseudomonadati</taxon>
        <taxon>Bacteroidota</taxon>
        <taxon>Cytophagia</taxon>
        <taxon>Cytophagales</taxon>
        <taxon>Splendidivirgaceae</taxon>
        <taxon>Splendidivirga</taxon>
    </lineage>
</organism>
<feature type="domain" description="Glyoxalase-like" evidence="1">
    <location>
        <begin position="3"/>
        <end position="197"/>
    </location>
</feature>
<dbReference type="InterPro" id="IPR029068">
    <property type="entry name" value="Glyas_Bleomycin-R_OHBP_Dase"/>
</dbReference>
<evidence type="ECO:0000313" key="3">
    <source>
        <dbReference type="Proteomes" id="UP001172082"/>
    </source>
</evidence>
<gene>
    <name evidence="2" type="ORF">QQ008_27960</name>
</gene>
<accession>A0ABT8KWS8</accession>
<name>A0ABT8KWS8_9BACT</name>
<dbReference type="EMBL" id="JAUJEA010000016">
    <property type="protein sequence ID" value="MDN5205251.1"/>
    <property type="molecule type" value="Genomic_DNA"/>
</dbReference>
<dbReference type="RefSeq" id="WP_346755273.1">
    <property type="nucleotide sequence ID" value="NZ_JAUJEA010000016.1"/>
</dbReference>
<evidence type="ECO:0000313" key="2">
    <source>
        <dbReference type="EMBL" id="MDN5205251.1"/>
    </source>
</evidence>
<reference evidence="2" key="1">
    <citation type="submission" date="2023-06" db="EMBL/GenBank/DDBJ databases">
        <title>Genomic of Parafulvivirga corallium.</title>
        <authorList>
            <person name="Wang G."/>
        </authorList>
    </citation>
    <scope>NUCLEOTIDE SEQUENCE</scope>
    <source>
        <strain evidence="2">BMA10</strain>
    </source>
</reference>
<sequence>MKLHHIVILVNDLAKAMEEYQDYGFKVMQGGVHKGGLSENALILLEDGTYLELLFIRKTLKTFVLRFLYKAGLLNGFKKSRKYGLVYRFYGRAFDSKGGIIDYALEAGDIDIIKSTEDRGIEMTTPLNAARRKPDGSIVTWKMFTPFIGELPFLITAFDKQKNPDEQWYQHPNGARGIECVSIMTGEKDRVSMFYQKFFNTHAQRGVNSMMFTPDYGRIEIHEQDDPEVNKSYSYSIQLKVSDKTNDCLDNLPNWIQ</sequence>
<evidence type="ECO:0000259" key="1">
    <source>
        <dbReference type="Pfam" id="PF13468"/>
    </source>
</evidence>
<dbReference type="Gene3D" id="3.10.180.10">
    <property type="entry name" value="2,3-Dihydroxybiphenyl 1,2-Dioxygenase, domain 1"/>
    <property type="match status" value="1"/>
</dbReference>
<dbReference type="Proteomes" id="UP001172082">
    <property type="component" value="Unassembled WGS sequence"/>
</dbReference>
<protein>
    <submittedName>
        <fullName evidence="2">VOC family protein</fullName>
    </submittedName>
</protein>
<dbReference type="SUPFAM" id="SSF54593">
    <property type="entry name" value="Glyoxalase/Bleomycin resistance protein/Dihydroxybiphenyl dioxygenase"/>
    <property type="match status" value="1"/>
</dbReference>
<dbReference type="InterPro" id="IPR025870">
    <property type="entry name" value="Glyoxalase-like_dom"/>
</dbReference>
<dbReference type="Pfam" id="PF13468">
    <property type="entry name" value="Glyoxalase_3"/>
    <property type="match status" value="1"/>
</dbReference>